<dbReference type="Proteomes" id="UP000629098">
    <property type="component" value="Unassembled WGS sequence"/>
</dbReference>
<reference evidence="2" key="1">
    <citation type="submission" date="2020-09" db="EMBL/GenBank/DDBJ databases">
        <title>Iningainema tapete sp. nov. (Scytonemataceae, Cyanobacteria) from greenhouses in central Florida (USA) produces two types of nodularin with biosynthetic potential for microcystin-LR and anabaenopeptins.</title>
        <authorList>
            <person name="Berthold D.E."/>
            <person name="Lefler F.W."/>
            <person name="Huang I.-S."/>
            <person name="Abdulla H."/>
            <person name="Zimba P.V."/>
            <person name="Laughinghouse H.D. IV."/>
        </authorList>
    </citation>
    <scope>NUCLEOTIDE SEQUENCE</scope>
    <source>
        <strain evidence="2">BLCCT55</strain>
    </source>
</reference>
<name>A0A8J6XKJ2_9CYAN</name>
<comment type="caution">
    <text evidence="2">The sequence shown here is derived from an EMBL/GenBank/DDBJ whole genome shotgun (WGS) entry which is preliminary data.</text>
</comment>
<dbReference type="PANTHER" id="PTHR33678:SF1">
    <property type="entry name" value="BLL1576 PROTEIN"/>
    <property type="match status" value="1"/>
</dbReference>
<sequence length="216" mass="24619">MGYYVLELEKHESGVQVICQLHHYYEATCECGHHTKAIPGFGYVSVVEGRCKDLQLQEYGLVGPMLATFIASLAVRYRMSRPKIQEFLEDWVGVELSIGTIDKCIREVGIACVPVVEKLIEELQAAEVIHLDETPWYEKGKLCWLWVAITNTIAVYHIGSRKKEELLHLITEAFIGWLVTDGYERLSSYEKRQHCLAHLIRKAIALTQVVNKQASD</sequence>
<evidence type="ECO:0000259" key="1">
    <source>
        <dbReference type="Pfam" id="PF03050"/>
    </source>
</evidence>
<gene>
    <name evidence="2" type="ORF">ICL16_20100</name>
</gene>
<dbReference type="AlphaFoldDB" id="A0A8J6XKJ2"/>
<dbReference type="PANTHER" id="PTHR33678">
    <property type="entry name" value="BLL1576 PROTEIN"/>
    <property type="match status" value="1"/>
</dbReference>
<dbReference type="InterPro" id="IPR004291">
    <property type="entry name" value="Transposase_IS66_central"/>
</dbReference>
<accession>A0A8J6XKJ2</accession>
<evidence type="ECO:0000313" key="2">
    <source>
        <dbReference type="EMBL" id="MBD2774311.1"/>
    </source>
</evidence>
<dbReference type="RefSeq" id="WP_190831154.1">
    <property type="nucleotide sequence ID" value="NZ_CAWPPI010000069.1"/>
</dbReference>
<feature type="domain" description="Transposase IS66 central" evidence="1">
    <location>
        <begin position="61"/>
        <end position="211"/>
    </location>
</feature>
<protein>
    <submittedName>
        <fullName evidence="2">Transposase</fullName>
    </submittedName>
</protein>
<dbReference type="EMBL" id="JACXAE010000069">
    <property type="protein sequence ID" value="MBD2774311.1"/>
    <property type="molecule type" value="Genomic_DNA"/>
</dbReference>
<proteinExistence type="predicted"/>
<keyword evidence="3" id="KW-1185">Reference proteome</keyword>
<evidence type="ECO:0000313" key="3">
    <source>
        <dbReference type="Proteomes" id="UP000629098"/>
    </source>
</evidence>
<dbReference type="InterPro" id="IPR052344">
    <property type="entry name" value="Transposase-related"/>
</dbReference>
<feature type="non-terminal residue" evidence="2">
    <location>
        <position position="216"/>
    </location>
</feature>
<dbReference type="Pfam" id="PF03050">
    <property type="entry name" value="DDE_Tnp_IS66"/>
    <property type="match status" value="1"/>
</dbReference>
<organism evidence="2 3">
    <name type="scientific">Iningainema tapete BLCC-T55</name>
    <dbReference type="NCBI Taxonomy" id="2748662"/>
    <lineage>
        <taxon>Bacteria</taxon>
        <taxon>Bacillati</taxon>
        <taxon>Cyanobacteriota</taxon>
        <taxon>Cyanophyceae</taxon>
        <taxon>Nostocales</taxon>
        <taxon>Scytonemataceae</taxon>
        <taxon>Iningainema tapete</taxon>
    </lineage>
</organism>